<keyword evidence="7 8" id="KW-0472">Membrane</keyword>
<keyword evidence="3" id="KW-0813">Transport</keyword>
<name>A0A7X3GAD8_9STRE</name>
<dbReference type="InterPro" id="IPR000522">
    <property type="entry name" value="ABC_transptr_permease_BtuC"/>
</dbReference>
<gene>
    <name evidence="9" type="ORF">E5983_05680</name>
</gene>
<feature type="transmembrane region" description="Helical" evidence="8">
    <location>
        <begin position="264"/>
        <end position="282"/>
    </location>
</feature>
<feature type="transmembrane region" description="Helical" evidence="8">
    <location>
        <begin position="46"/>
        <end position="67"/>
    </location>
</feature>
<dbReference type="OrthoDB" id="9811975at2"/>
<dbReference type="CDD" id="cd06550">
    <property type="entry name" value="TM_ABC_iron-siderophores_like"/>
    <property type="match status" value="1"/>
</dbReference>
<proteinExistence type="inferred from homology"/>
<evidence type="ECO:0000313" key="9">
    <source>
        <dbReference type="EMBL" id="MVX59134.1"/>
    </source>
</evidence>
<evidence type="ECO:0000256" key="2">
    <source>
        <dbReference type="ARBA" id="ARBA00007935"/>
    </source>
</evidence>
<evidence type="ECO:0000256" key="1">
    <source>
        <dbReference type="ARBA" id="ARBA00004651"/>
    </source>
</evidence>
<dbReference type="Gene3D" id="1.10.3470.10">
    <property type="entry name" value="ABC transporter involved in vitamin B12 uptake, BtuC"/>
    <property type="match status" value="1"/>
</dbReference>
<dbReference type="GO" id="GO:0005886">
    <property type="term" value="C:plasma membrane"/>
    <property type="evidence" value="ECO:0007669"/>
    <property type="project" value="UniProtKB-SubCell"/>
</dbReference>
<dbReference type="Pfam" id="PF01032">
    <property type="entry name" value="FecCD"/>
    <property type="match status" value="1"/>
</dbReference>
<keyword evidence="5 8" id="KW-0812">Transmembrane</keyword>
<feature type="transmembrane region" description="Helical" evidence="8">
    <location>
        <begin position="133"/>
        <end position="157"/>
    </location>
</feature>
<dbReference type="RefSeq" id="WP_160332922.1">
    <property type="nucleotide sequence ID" value="NZ_WSRS01000044.1"/>
</dbReference>
<evidence type="ECO:0000256" key="3">
    <source>
        <dbReference type="ARBA" id="ARBA00022448"/>
    </source>
</evidence>
<feature type="transmembrane region" description="Helical" evidence="8">
    <location>
        <begin position="289"/>
        <end position="310"/>
    </location>
</feature>
<comment type="caution">
    <text evidence="9">The sequence shown here is derived from an EMBL/GenBank/DDBJ whole genome shotgun (WGS) entry which is preliminary data.</text>
</comment>
<dbReference type="AlphaFoldDB" id="A0A7X3GAD8"/>
<feature type="transmembrane region" description="Helical" evidence="8">
    <location>
        <begin position="181"/>
        <end position="201"/>
    </location>
</feature>
<organism evidence="9 10">
    <name type="scientific">Streptococcus danieliae</name>
    <dbReference type="NCBI Taxonomy" id="747656"/>
    <lineage>
        <taxon>Bacteria</taxon>
        <taxon>Bacillati</taxon>
        <taxon>Bacillota</taxon>
        <taxon>Bacilli</taxon>
        <taxon>Lactobacillales</taxon>
        <taxon>Streptococcaceae</taxon>
        <taxon>Streptococcus</taxon>
    </lineage>
</organism>
<evidence type="ECO:0000256" key="7">
    <source>
        <dbReference type="ARBA" id="ARBA00023136"/>
    </source>
</evidence>
<evidence type="ECO:0000256" key="4">
    <source>
        <dbReference type="ARBA" id="ARBA00022475"/>
    </source>
</evidence>
<dbReference type="PANTHER" id="PTHR30472:SF27">
    <property type="entry name" value="PETROBACTIN IMPORT SYSTEM PERMEASE PROTEIN YCLN"/>
    <property type="match status" value="1"/>
</dbReference>
<dbReference type="SUPFAM" id="SSF81345">
    <property type="entry name" value="ABC transporter involved in vitamin B12 uptake, BtuC"/>
    <property type="match status" value="1"/>
</dbReference>
<evidence type="ECO:0000256" key="8">
    <source>
        <dbReference type="SAM" id="Phobius"/>
    </source>
</evidence>
<keyword evidence="4" id="KW-1003">Cell membrane</keyword>
<comment type="similarity">
    <text evidence="2">Belongs to the binding-protein-dependent transport system permease family. FecCD subfamily.</text>
</comment>
<dbReference type="InterPro" id="IPR037294">
    <property type="entry name" value="ABC_BtuC-like"/>
</dbReference>
<protein>
    <submittedName>
        <fullName evidence="9">Iron chelate uptake ABC transporter family permease subunit</fullName>
    </submittedName>
</protein>
<comment type="subcellular location">
    <subcellularLocation>
        <location evidence="1">Cell membrane</location>
        <topology evidence="1">Multi-pass membrane protein</topology>
    </subcellularLocation>
</comment>
<evidence type="ECO:0000256" key="5">
    <source>
        <dbReference type="ARBA" id="ARBA00022692"/>
    </source>
</evidence>
<feature type="transmembrane region" description="Helical" evidence="8">
    <location>
        <begin position="102"/>
        <end position="121"/>
    </location>
</feature>
<feature type="transmembrane region" description="Helical" evidence="8">
    <location>
        <begin position="221"/>
        <end position="244"/>
    </location>
</feature>
<dbReference type="GO" id="GO:0033214">
    <property type="term" value="P:siderophore-iron import into cell"/>
    <property type="evidence" value="ECO:0007669"/>
    <property type="project" value="TreeGrafter"/>
</dbReference>
<sequence length="319" mass="34241">MNKPRLWAGACLLLCLLSLSIGVGSFSWSDWLSGNQGSQLLLLESRIPRTISLVLAGAGISLSGLLMQLLTQNSFAAPSTIGTTDAAKLGILLSLFLPAPTITQKIILALGTSLFFSIFFLKILRKLFSSSPWLLPLVGMVYGGLLSAGGQFLAYQFELVQSLSSWSQGSFAMVQTQQYEWLFGSLLLVLASSRLATAINIMGLGADTSQSLGVPQKKLEFLILLLISLTTSLTMVTVGSLPFVGVLVPNLVRRYYGDSLEKSQTITALAGACLLLVADILARTIIAPYEVAISLILGIAGSLVFLILIWRSYRHASYS</sequence>
<reference evidence="9 10" key="1">
    <citation type="submission" date="2019-12" db="EMBL/GenBank/DDBJ databases">
        <title>Microbes associate with the intestines of laboratory mice.</title>
        <authorList>
            <person name="Navarre W."/>
            <person name="Wong E."/>
        </authorList>
    </citation>
    <scope>NUCLEOTIDE SEQUENCE [LARGE SCALE GENOMIC DNA]</scope>
    <source>
        <strain evidence="9 10">NM51_B2-22</strain>
    </source>
</reference>
<evidence type="ECO:0000256" key="6">
    <source>
        <dbReference type="ARBA" id="ARBA00022989"/>
    </source>
</evidence>
<keyword evidence="6 8" id="KW-1133">Transmembrane helix</keyword>
<dbReference type="EMBL" id="WSRS01000044">
    <property type="protein sequence ID" value="MVX59134.1"/>
    <property type="molecule type" value="Genomic_DNA"/>
</dbReference>
<dbReference type="GO" id="GO:0022857">
    <property type="term" value="F:transmembrane transporter activity"/>
    <property type="evidence" value="ECO:0007669"/>
    <property type="project" value="InterPro"/>
</dbReference>
<evidence type="ECO:0000313" key="10">
    <source>
        <dbReference type="Proteomes" id="UP000461595"/>
    </source>
</evidence>
<dbReference type="Proteomes" id="UP000461595">
    <property type="component" value="Unassembled WGS sequence"/>
</dbReference>
<accession>A0A7X3GAD8</accession>
<dbReference type="PANTHER" id="PTHR30472">
    <property type="entry name" value="FERRIC ENTEROBACTIN TRANSPORT SYSTEM PERMEASE PROTEIN"/>
    <property type="match status" value="1"/>
</dbReference>